<evidence type="ECO:0000313" key="3">
    <source>
        <dbReference type="Proteomes" id="UP001141552"/>
    </source>
</evidence>
<dbReference type="PANTHER" id="PTHR40891:SF1">
    <property type="entry name" value="DUF295 DOMAIN-CONTAINING PROTEIN"/>
    <property type="match status" value="1"/>
</dbReference>
<sequence>MLYQEKEFSFLMLGILIPIVGHSHRQLILVVISSFFGDEGILFCKPGDSEYQRQDQFAKKLSNISSVGGKIYGIIGRVVHAFEFEESRLELKPILEASWLPYPTPPHISCNYAKYYVIRSQYDDELLIVEKQAIGLFGFEVSHFGVYKANFTRDKGWIKINDMGTRTVFLDSYCYEGMCCSTTDPAIKKNSIYYLNGDNKYIYVWDLEEQKGNNAFAFRGRGRTTLFALD</sequence>
<feature type="domain" description="KIB1-4 beta-propeller" evidence="1">
    <location>
        <begin position="27"/>
        <end position="204"/>
    </location>
</feature>
<proteinExistence type="predicted"/>
<dbReference type="OrthoDB" id="1863935at2759"/>
<protein>
    <recommendedName>
        <fullName evidence="1">KIB1-4 beta-propeller domain-containing protein</fullName>
    </recommendedName>
</protein>
<dbReference type="EMBL" id="JAKUCV010007496">
    <property type="protein sequence ID" value="KAJ4823245.1"/>
    <property type="molecule type" value="Genomic_DNA"/>
</dbReference>
<dbReference type="InterPro" id="IPR005174">
    <property type="entry name" value="KIB1-4_b-propeller"/>
</dbReference>
<dbReference type="PANTHER" id="PTHR40891">
    <property type="entry name" value="DUF295 DOMAIN-CONTAINING PROTEIN"/>
    <property type="match status" value="1"/>
</dbReference>
<keyword evidence="3" id="KW-1185">Reference proteome</keyword>
<organism evidence="2 3">
    <name type="scientific">Turnera subulata</name>
    <dbReference type="NCBI Taxonomy" id="218843"/>
    <lineage>
        <taxon>Eukaryota</taxon>
        <taxon>Viridiplantae</taxon>
        <taxon>Streptophyta</taxon>
        <taxon>Embryophyta</taxon>
        <taxon>Tracheophyta</taxon>
        <taxon>Spermatophyta</taxon>
        <taxon>Magnoliopsida</taxon>
        <taxon>eudicotyledons</taxon>
        <taxon>Gunneridae</taxon>
        <taxon>Pentapetalae</taxon>
        <taxon>rosids</taxon>
        <taxon>fabids</taxon>
        <taxon>Malpighiales</taxon>
        <taxon>Passifloraceae</taxon>
        <taxon>Turnera</taxon>
    </lineage>
</organism>
<evidence type="ECO:0000313" key="2">
    <source>
        <dbReference type="EMBL" id="KAJ4823245.1"/>
    </source>
</evidence>
<comment type="caution">
    <text evidence="2">The sequence shown here is derived from an EMBL/GenBank/DDBJ whole genome shotgun (WGS) entry which is preliminary data.</text>
</comment>
<evidence type="ECO:0000259" key="1">
    <source>
        <dbReference type="Pfam" id="PF03478"/>
    </source>
</evidence>
<accession>A0A9Q0J0G8</accession>
<reference evidence="2" key="2">
    <citation type="journal article" date="2023" name="Plants (Basel)">
        <title>Annotation of the Turnera subulata (Passifloraceae) Draft Genome Reveals the S-Locus Evolved after the Divergence of Turneroideae from Passifloroideae in a Stepwise Manner.</title>
        <authorList>
            <person name="Henning P.M."/>
            <person name="Roalson E.H."/>
            <person name="Mir W."/>
            <person name="McCubbin A.G."/>
            <person name="Shore J.S."/>
        </authorList>
    </citation>
    <scope>NUCLEOTIDE SEQUENCE</scope>
    <source>
        <strain evidence="2">F60SS</strain>
    </source>
</reference>
<reference evidence="2" key="1">
    <citation type="submission" date="2022-02" db="EMBL/GenBank/DDBJ databases">
        <authorList>
            <person name="Henning P.M."/>
            <person name="McCubbin A.G."/>
            <person name="Shore J.S."/>
        </authorList>
    </citation>
    <scope>NUCLEOTIDE SEQUENCE</scope>
    <source>
        <strain evidence="2">F60SS</strain>
        <tissue evidence="2">Leaves</tissue>
    </source>
</reference>
<gene>
    <name evidence="2" type="ORF">Tsubulata_047296</name>
</gene>
<dbReference type="Proteomes" id="UP001141552">
    <property type="component" value="Unassembled WGS sequence"/>
</dbReference>
<name>A0A9Q0J0G8_9ROSI</name>
<dbReference type="AlphaFoldDB" id="A0A9Q0J0G8"/>
<dbReference type="Pfam" id="PF03478">
    <property type="entry name" value="Beta-prop_KIB1-4"/>
    <property type="match status" value="1"/>
</dbReference>